<comment type="caution">
    <text evidence="8">The sequence shown here is derived from an EMBL/GenBank/DDBJ whole genome shotgun (WGS) entry which is preliminary data.</text>
</comment>
<dbReference type="Pfam" id="PF07897">
    <property type="entry name" value="EAR"/>
    <property type="match status" value="1"/>
</dbReference>
<dbReference type="GO" id="GO:0045892">
    <property type="term" value="P:negative regulation of DNA-templated transcription"/>
    <property type="evidence" value="ECO:0007669"/>
    <property type="project" value="TreeGrafter"/>
</dbReference>
<evidence type="ECO:0000256" key="4">
    <source>
        <dbReference type="RuleBase" id="RU369029"/>
    </source>
</evidence>
<evidence type="ECO:0000259" key="7">
    <source>
        <dbReference type="Pfam" id="PF16135"/>
    </source>
</evidence>
<comment type="function">
    <text evidence="4">Acts as a negative regulator of abscisic acid (ABA) response.</text>
</comment>
<gene>
    <name evidence="8" type="ORF">Syun_022811</name>
</gene>
<dbReference type="InterPro" id="IPR031307">
    <property type="entry name" value="Ninja_fam"/>
</dbReference>
<protein>
    <recommendedName>
        <fullName evidence="4">Ninja-family protein</fullName>
    </recommendedName>
    <alternativeName>
        <fullName evidence="4">ABI-binding protein</fullName>
    </alternativeName>
</protein>
<evidence type="ECO:0000313" key="8">
    <source>
        <dbReference type="EMBL" id="KAK9106800.1"/>
    </source>
</evidence>
<feature type="compositionally biased region" description="Polar residues" evidence="5">
    <location>
        <begin position="271"/>
        <end position="290"/>
    </location>
</feature>
<keyword evidence="3 4" id="KW-0539">Nucleus</keyword>
<dbReference type="PANTHER" id="PTHR31413:SF31">
    <property type="entry name" value="NINJA-FAMILY PROTEIN AFP3"/>
    <property type="match status" value="1"/>
</dbReference>
<feature type="domain" description="Ethylene-responsive binding factor-associated repression" evidence="6">
    <location>
        <begin position="51"/>
        <end position="88"/>
    </location>
</feature>
<comment type="similarity">
    <text evidence="2 4">Belongs to the Ninja family.</text>
</comment>
<dbReference type="InterPro" id="IPR012463">
    <property type="entry name" value="Ninja_motif"/>
</dbReference>
<dbReference type="AlphaFoldDB" id="A0AAP0I329"/>
<dbReference type="GO" id="GO:0007165">
    <property type="term" value="P:signal transduction"/>
    <property type="evidence" value="ECO:0007669"/>
    <property type="project" value="InterPro"/>
</dbReference>
<comment type="subcellular location">
    <subcellularLocation>
        <location evidence="1 4">Nucleus</location>
    </subcellularLocation>
</comment>
<sequence>MAEAADQTREIEHVRAQISGYPRDLLKRFKSSNHLHNNINKGNSRSSGFESEEEMELNLGLSLGGCFGVNPREGKNSRGLVRSSSLAGVSTLRRCDEDDDYDNPNGACPPVACPSLTRTSSLPMESEEEWRKRKELQSLRRMEAKRKRFEKQKQFRAGKDSNRASLEIPNCESDCHKRCEEDQAVAATVAPQAFGLSSWAAAAAAAPPLVRGMEGAGINGNVNANVLAAAAAAAALRVGAAAPAPLSQGSIVSQRSSSSGASEFESIPAQGVSNCTEARSPSSVQSLSEQQLINQRSNVVSAGPITDQKCGMPTAARADVENQSKKPKVIENGVREMGMRVMEDMPCVSTKGDGPNGKRIEGFLYRYRKGEEVRIVCVCHGKFLSPAEFVKHAGGGDVLHPLRHIVVNPSPSFLS</sequence>
<evidence type="ECO:0000256" key="2">
    <source>
        <dbReference type="ARBA" id="ARBA00006081"/>
    </source>
</evidence>
<organism evidence="8 9">
    <name type="scientific">Stephania yunnanensis</name>
    <dbReference type="NCBI Taxonomy" id="152371"/>
    <lineage>
        <taxon>Eukaryota</taxon>
        <taxon>Viridiplantae</taxon>
        <taxon>Streptophyta</taxon>
        <taxon>Embryophyta</taxon>
        <taxon>Tracheophyta</taxon>
        <taxon>Spermatophyta</taxon>
        <taxon>Magnoliopsida</taxon>
        <taxon>Ranunculales</taxon>
        <taxon>Menispermaceae</taxon>
        <taxon>Menispermoideae</taxon>
        <taxon>Cissampelideae</taxon>
        <taxon>Stephania</taxon>
    </lineage>
</organism>
<feature type="domain" description="Tify" evidence="7">
    <location>
        <begin position="374"/>
        <end position="407"/>
    </location>
</feature>
<dbReference type="InterPro" id="IPR032308">
    <property type="entry name" value="TDBD"/>
</dbReference>
<feature type="region of interest" description="Disordered" evidence="5">
    <location>
        <begin position="261"/>
        <end position="290"/>
    </location>
</feature>
<dbReference type="EMBL" id="JBBNAF010000010">
    <property type="protein sequence ID" value="KAK9106800.1"/>
    <property type="molecule type" value="Genomic_DNA"/>
</dbReference>
<reference evidence="8 9" key="1">
    <citation type="submission" date="2024-01" db="EMBL/GenBank/DDBJ databases">
        <title>Genome assemblies of Stephania.</title>
        <authorList>
            <person name="Yang L."/>
        </authorList>
    </citation>
    <scope>NUCLEOTIDE SEQUENCE [LARGE SCALE GENOMIC DNA]</scope>
    <source>
        <strain evidence="8">YNDBR</strain>
        <tissue evidence="8">Leaf</tissue>
    </source>
</reference>
<proteinExistence type="inferred from homology"/>
<evidence type="ECO:0000256" key="1">
    <source>
        <dbReference type="ARBA" id="ARBA00004123"/>
    </source>
</evidence>
<name>A0AAP0I329_9MAGN</name>
<dbReference type="Proteomes" id="UP001420932">
    <property type="component" value="Unassembled WGS sequence"/>
</dbReference>
<evidence type="ECO:0000256" key="3">
    <source>
        <dbReference type="ARBA" id="ARBA00023242"/>
    </source>
</evidence>
<dbReference type="GO" id="GO:0005634">
    <property type="term" value="C:nucleus"/>
    <property type="evidence" value="ECO:0007669"/>
    <property type="project" value="UniProtKB-SubCell"/>
</dbReference>
<accession>A0AAP0I329</accession>
<evidence type="ECO:0000313" key="9">
    <source>
        <dbReference type="Proteomes" id="UP001420932"/>
    </source>
</evidence>
<dbReference type="Pfam" id="PF16136">
    <property type="entry name" value="NLS_NINJA_AFP"/>
    <property type="match status" value="1"/>
</dbReference>
<dbReference type="PANTHER" id="PTHR31413">
    <property type="entry name" value="AFP HOMOLOG 2"/>
    <property type="match status" value="1"/>
</dbReference>
<evidence type="ECO:0000256" key="5">
    <source>
        <dbReference type="SAM" id="MobiDB-lite"/>
    </source>
</evidence>
<evidence type="ECO:0000259" key="6">
    <source>
        <dbReference type="Pfam" id="PF07897"/>
    </source>
</evidence>
<dbReference type="InterPro" id="IPR032310">
    <property type="entry name" value="NLS_NINJA_AFP-like"/>
</dbReference>
<keyword evidence="9" id="KW-1185">Reference proteome</keyword>
<dbReference type="Pfam" id="PF16135">
    <property type="entry name" value="TDBD"/>
    <property type="match status" value="1"/>
</dbReference>